<evidence type="ECO:0000313" key="4">
    <source>
        <dbReference type="Proteomes" id="UP001194579"/>
    </source>
</evidence>
<dbReference type="SUPFAM" id="SSF160207">
    <property type="entry name" value="NMB0488-like"/>
    <property type="match status" value="1"/>
</dbReference>
<dbReference type="Gene3D" id="3.40.1590.10">
    <property type="entry name" value="NMB0488-like"/>
    <property type="match status" value="1"/>
</dbReference>
<gene>
    <name evidence="1" type="ordered locus">W5S_4462</name>
    <name evidence="2" type="ORF">F6Q06_21930</name>
</gene>
<evidence type="ECO:0000313" key="1">
    <source>
        <dbReference type="EMBL" id="AFI92508.1"/>
    </source>
</evidence>
<dbReference type="EMBL" id="WABS01000065">
    <property type="protein sequence ID" value="MBI0557121.1"/>
    <property type="molecule type" value="Genomic_DNA"/>
</dbReference>
<dbReference type="eggNOG" id="ENOG5031HVM">
    <property type="taxonomic scope" value="Bacteria"/>
</dbReference>
<accession>A0A0H3I965</accession>
<organism evidence="1 3">
    <name type="scientific">Pectobacterium parmentieri</name>
    <dbReference type="NCBI Taxonomy" id="1905730"/>
    <lineage>
        <taxon>Bacteria</taxon>
        <taxon>Pseudomonadati</taxon>
        <taxon>Pseudomonadota</taxon>
        <taxon>Gammaproteobacteria</taxon>
        <taxon>Enterobacterales</taxon>
        <taxon>Pectobacteriaceae</taxon>
        <taxon>Pectobacterium</taxon>
    </lineage>
</organism>
<dbReference type="RefSeq" id="WP_014701888.1">
    <property type="nucleotide sequence ID" value="NC_017845.1"/>
</dbReference>
<dbReference type="InterPro" id="IPR009888">
    <property type="entry name" value="CdiI_Proteobact"/>
</dbReference>
<reference evidence="2" key="4">
    <citation type="submission" date="2024-05" db="EMBL/GenBank/DDBJ databases">
        <title>Identification of Pectobacterium versatile causing blackleg of potato from New York State with a whole genome sequencing approach.</title>
        <authorList>
            <person name="Ma X."/>
            <person name="Swingle B."/>
        </authorList>
    </citation>
    <scope>NUCLEOTIDE SEQUENCE</scope>
    <source>
        <strain evidence="2">NY1588A</strain>
    </source>
</reference>
<sequence>MQKYDAIIYEFGDKYFIIQRSKQEKRHAESASENVALTAVLPTNVDITTLGKEALTAIDNYGLVDPAYDPWELKELRKQLCGWVGARSYTGLIKNCRIVLLYKDFDEEKIKVIPFDNHNIKAWESMMNDEIIVLPIDATIDDIGAAIDKAFSISTYHPERKNK</sequence>
<dbReference type="CDD" id="cd13445">
    <property type="entry name" value="CDI_inhibitor_EC869_like"/>
    <property type="match status" value="1"/>
</dbReference>
<reference evidence="4" key="3">
    <citation type="submission" date="2023-07" db="EMBL/GenBank/DDBJ databases">
        <title>Identification of Pectobacterium versatile causing blackleg of potato from New York State with a whole genome sequencing approach.</title>
        <authorList>
            <person name="Ma X."/>
            <person name="Swingle B."/>
        </authorList>
    </citation>
    <scope>NUCLEOTIDE SEQUENCE [LARGE SCALE GENOMIC DNA]</scope>
    <source>
        <strain evidence="4">NY1588A</strain>
    </source>
</reference>
<dbReference type="Proteomes" id="UP001194579">
    <property type="component" value="Unassembled WGS sequence"/>
</dbReference>
<dbReference type="PATRIC" id="fig|1166016.3.peg.4537"/>
<dbReference type="InterPro" id="IPR037891">
    <property type="entry name" value="Cdil-like_sf"/>
</dbReference>
<reference evidence="1 3" key="1">
    <citation type="journal article" date="2012" name="J. Bacteriol.">
        <title>Genome sequence of Pectobacterium sp. strain SCC3193.</title>
        <authorList>
            <person name="Koskinen J.P."/>
            <person name="Laine P."/>
            <person name="Niemi O."/>
            <person name="Nykyri J."/>
            <person name="Harjunpaa H."/>
            <person name="Auvinen P."/>
            <person name="Paulin L."/>
            <person name="Pirhonen M."/>
            <person name="Palva T."/>
            <person name="Holm L."/>
        </authorList>
    </citation>
    <scope>NUCLEOTIDE SEQUENCE [LARGE SCALE GENOMIC DNA]</scope>
    <source>
        <strain evidence="1 3">SCC3193</strain>
    </source>
</reference>
<evidence type="ECO:0000313" key="3">
    <source>
        <dbReference type="Proteomes" id="UP000008044"/>
    </source>
</evidence>
<dbReference type="Pfam" id="PF07262">
    <property type="entry name" value="CdiI"/>
    <property type="match status" value="1"/>
</dbReference>
<reference evidence="1" key="2">
    <citation type="submission" date="2012-03" db="EMBL/GenBank/DDBJ databases">
        <authorList>
            <person name="Koskinen P."/>
            <person name="Laine P."/>
            <person name="Niemi O."/>
            <person name="Nykyri J."/>
            <person name="Harjunpaa H."/>
            <person name="Auvinen P."/>
            <person name="Paulin L."/>
            <person name="Pirhonen M."/>
            <person name="Palva T."/>
            <person name="Holm L."/>
        </authorList>
    </citation>
    <scope>NUCLEOTIDE SEQUENCE</scope>
    <source>
        <strain evidence="1">SCC3193</strain>
    </source>
</reference>
<protein>
    <submittedName>
        <fullName evidence="2">DUF1436 family protein</fullName>
    </submittedName>
</protein>
<dbReference type="AlphaFoldDB" id="A0A0H3I965"/>
<dbReference type="EMBL" id="CP003415">
    <property type="protein sequence ID" value="AFI92508.1"/>
    <property type="molecule type" value="Genomic_DNA"/>
</dbReference>
<proteinExistence type="predicted"/>
<keyword evidence="4" id="KW-1185">Reference proteome</keyword>
<dbReference type="HOGENOM" id="CLU_1633806_0_0_6"/>
<evidence type="ECO:0000313" key="2">
    <source>
        <dbReference type="EMBL" id="MBI0557121.1"/>
    </source>
</evidence>
<dbReference type="Proteomes" id="UP000008044">
    <property type="component" value="Chromosome"/>
</dbReference>
<name>A0A0H3I965_PECPM</name>
<dbReference type="KEGG" id="pec:W5S_4462"/>